<gene>
    <name evidence="1" type="ORF">ElyMa_003175600</name>
</gene>
<evidence type="ECO:0000313" key="2">
    <source>
        <dbReference type="Proteomes" id="UP000762676"/>
    </source>
</evidence>
<name>A0AAV4J0I9_9GAST</name>
<evidence type="ECO:0000313" key="1">
    <source>
        <dbReference type="EMBL" id="GFS14992.1"/>
    </source>
</evidence>
<protein>
    <submittedName>
        <fullName evidence="1">Uncharacterized protein</fullName>
    </submittedName>
</protein>
<comment type="caution">
    <text evidence="1">The sequence shown here is derived from an EMBL/GenBank/DDBJ whole genome shotgun (WGS) entry which is preliminary data.</text>
</comment>
<dbReference type="AlphaFoldDB" id="A0AAV4J0I9"/>
<sequence>MVELVPGGCFCSDLGQAHWEFPLQKTGVEPREEKSVSRRVRSFGSCETETGGKVHIGIIINRLCGQEVRHSLRDGVVRGSIPGRVKPRTLKLVLAADPPSIWYHGFSAKSSRPGVRIM</sequence>
<accession>A0AAV4J0I9</accession>
<dbReference type="Proteomes" id="UP000762676">
    <property type="component" value="Unassembled WGS sequence"/>
</dbReference>
<organism evidence="1 2">
    <name type="scientific">Elysia marginata</name>
    <dbReference type="NCBI Taxonomy" id="1093978"/>
    <lineage>
        <taxon>Eukaryota</taxon>
        <taxon>Metazoa</taxon>
        <taxon>Spiralia</taxon>
        <taxon>Lophotrochozoa</taxon>
        <taxon>Mollusca</taxon>
        <taxon>Gastropoda</taxon>
        <taxon>Heterobranchia</taxon>
        <taxon>Euthyneura</taxon>
        <taxon>Panpulmonata</taxon>
        <taxon>Sacoglossa</taxon>
        <taxon>Placobranchoidea</taxon>
        <taxon>Plakobranchidae</taxon>
        <taxon>Elysia</taxon>
    </lineage>
</organism>
<keyword evidence="2" id="KW-1185">Reference proteome</keyword>
<reference evidence="1 2" key="1">
    <citation type="journal article" date="2021" name="Elife">
        <title>Chloroplast acquisition without the gene transfer in kleptoplastic sea slugs, Plakobranchus ocellatus.</title>
        <authorList>
            <person name="Maeda T."/>
            <person name="Takahashi S."/>
            <person name="Yoshida T."/>
            <person name="Shimamura S."/>
            <person name="Takaki Y."/>
            <person name="Nagai Y."/>
            <person name="Toyoda A."/>
            <person name="Suzuki Y."/>
            <person name="Arimoto A."/>
            <person name="Ishii H."/>
            <person name="Satoh N."/>
            <person name="Nishiyama T."/>
            <person name="Hasebe M."/>
            <person name="Maruyama T."/>
            <person name="Minagawa J."/>
            <person name="Obokata J."/>
            <person name="Shigenobu S."/>
        </authorList>
    </citation>
    <scope>NUCLEOTIDE SEQUENCE [LARGE SCALE GENOMIC DNA]</scope>
</reference>
<proteinExistence type="predicted"/>
<dbReference type="EMBL" id="BMAT01006563">
    <property type="protein sequence ID" value="GFS14992.1"/>
    <property type="molecule type" value="Genomic_DNA"/>
</dbReference>